<sequence>MRPGAGARLAACNAGATVGARALPRARLQAPSRRRRVCATAVLHNSIEDPYRTLGVSANASEGEIKRAYRQLALKYHPDVAGQSHDAERRFVSIQQAYEVLTGKRRAPVSGAHTQNQHGGWEFQDWFWSFSASRRWSAQHHARPQQDGARAPQERTVLNSQLAGLRQRAAIRHTKKARDAAAPAAAAAAAGDASSPQQQEQQPAEQREQQQHHHQQQQPDQDPASHHHDYYQQQQHHHYQHRPAVEYDSTAMSDGVNMANGHGYDPWSPEAAAAAPRPRFTATESAKTRVSGQLGGLRRRAAVKARADAEQARPSGGREEPAAAAAAGGGGFTAVEDDPWGV</sequence>
<dbReference type="STRING" id="307507.A0A2V0NTL0"/>
<dbReference type="AlphaFoldDB" id="A0A2V0NTL0"/>
<dbReference type="OrthoDB" id="445556at2759"/>
<name>A0A2V0NTL0_9CHLO</name>
<dbReference type="SUPFAM" id="SSF46565">
    <property type="entry name" value="Chaperone J-domain"/>
    <property type="match status" value="1"/>
</dbReference>
<feature type="region of interest" description="Disordered" evidence="1">
    <location>
        <begin position="261"/>
        <end position="342"/>
    </location>
</feature>
<dbReference type="InParanoid" id="A0A2V0NTL0"/>
<proteinExistence type="predicted"/>
<feature type="region of interest" description="Disordered" evidence="1">
    <location>
        <begin position="172"/>
        <end position="240"/>
    </location>
</feature>
<evidence type="ECO:0000313" key="3">
    <source>
        <dbReference type="EMBL" id="GBF90649.1"/>
    </source>
</evidence>
<protein>
    <recommendedName>
        <fullName evidence="2">J domain-containing protein</fullName>
    </recommendedName>
</protein>
<dbReference type="PRINTS" id="PR00625">
    <property type="entry name" value="JDOMAIN"/>
</dbReference>
<dbReference type="EMBL" id="BDRX01000018">
    <property type="protein sequence ID" value="GBF90649.1"/>
    <property type="molecule type" value="Genomic_DNA"/>
</dbReference>
<dbReference type="SMART" id="SM00271">
    <property type="entry name" value="DnaJ"/>
    <property type="match status" value="1"/>
</dbReference>
<dbReference type="PROSITE" id="PS50076">
    <property type="entry name" value="DNAJ_2"/>
    <property type="match status" value="1"/>
</dbReference>
<dbReference type="Gene3D" id="1.10.287.110">
    <property type="entry name" value="DnaJ domain"/>
    <property type="match status" value="1"/>
</dbReference>
<organism evidence="3 4">
    <name type="scientific">Raphidocelis subcapitata</name>
    <dbReference type="NCBI Taxonomy" id="307507"/>
    <lineage>
        <taxon>Eukaryota</taxon>
        <taxon>Viridiplantae</taxon>
        <taxon>Chlorophyta</taxon>
        <taxon>core chlorophytes</taxon>
        <taxon>Chlorophyceae</taxon>
        <taxon>CS clade</taxon>
        <taxon>Sphaeropleales</taxon>
        <taxon>Selenastraceae</taxon>
        <taxon>Raphidocelis</taxon>
    </lineage>
</organism>
<feature type="domain" description="J" evidence="2">
    <location>
        <begin position="49"/>
        <end position="119"/>
    </location>
</feature>
<evidence type="ECO:0000313" key="4">
    <source>
        <dbReference type="Proteomes" id="UP000247498"/>
    </source>
</evidence>
<gene>
    <name evidence="3" type="ORF">Rsub_03221</name>
</gene>
<dbReference type="GO" id="GO:0005737">
    <property type="term" value="C:cytoplasm"/>
    <property type="evidence" value="ECO:0007669"/>
    <property type="project" value="TreeGrafter"/>
</dbReference>
<keyword evidence="4" id="KW-1185">Reference proteome</keyword>
<dbReference type="Proteomes" id="UP000247498">
    <property type="component" value="Unassembled WGS sequence"/>
</dbReference>
<accession>A0A2V0NTL0</accession>
<evidence type="ECO:0000256" key="1">
    <source>
        <dbReference type="SAM" id="MobiDB-lite"/>
    </source>
</evidence>
<dbReference type="GO" id="GO:0042026">
    <property type="term" value="P:protein refolding"/>
    <property type="evidence" value="ECO:0007669"/>
    <property type="project" value="TreeGrafter"/>
</dbReference>
<dbReference type="PANTHER" id="PTHR43096">
    <property type="entry name" value="DNAJ HOMOLOG 1, MITOCHONDRIAL-RELATED"/>
    <property type="match status" value="1"/>
</dbReference>
<feature type="compositionally biased region" description="Low complexity" evidence="1">
    <location>
        <begin position="270"/>
        <end position="284"/>
    </location>
</feature>
<reference evidence="3 4" key="1">
    <citation type="journal article" date="2018" name="Sci. Rep.">
        <title>Raphidocelis subcapitata (=Pseudokirchneriella subcapitata) provides an insight into genome evolution and environmental adaptations in the Sphaeropleales.</title>
        <authorList>
            <person name="Suzuki S."/>
            <person name="Yamaguchi H."/>
            <person name="Nakajima N."/>
            <person name="Kawachi M."/>
        </authorList>
    </citation>
    <scope>NUCLEOTIDE SEQUENCE [LARGE SCALE GENOMIC DNA]</scope>
    <source>
        <strain evidence="3 4">NIES-35</strain>
    </source>
</reference>
<dbReference type="CDD" id="cd06257">
    <property type="entry name" value="DnaJ"/>
    <property type="match status" value="1"/>
</dbReference>
<dbReference type="InterPro" id="IPR001623">
    <property type="entry name" value="DnaJ_domain"/>
</dbReference>
<dbReference type="GO" id="GO:0051082">
    <property type="term" value="F:unfolded protein binding"/>
    <property type="evidence" value="ECO:0007669"/>
    <property type="project" value="TreeGrafter"/>
</dbReference>
<dbReference type="PANTHER" id="PTHR43096:SF58">
    <property type="entry name" value="CHAPERONE DNAJ-DOMAIN SUPERFAMILY PROTEIN"/>
    <property type="match status" value="1"/>
</dbReference>
<dbReference type="InterPro" id="IPR036869">
    <property type="entry name" value="J_dom_sf"/>
</dbReference>
<comment type="caution">
    <text evidence="3">The sequence shown here is derived from an EMBL/GenBank/DDBJ whole genome shotgun (WGS) entry which is preliminary data.</text>
</comment>
<feature type="compositionally biased region" description="Basic and acidic residues" evidence="1">
    <location>
        <begin position="305"/>
        <end position="321"/>
    </location>
</feature>
<feature type="compositionally biased region" description="Low complexity" evidence="1">
    <location>
        <begin position="180"/>
        <end position="204"/>
    </location>
</feature>
<dbReference type="Pfam" id="PF00226">
    <property type="entry name" value="DnaJ"/>
    <property type="match status" value="1"/>
</dbReference>
<evidence type="ECO:0000259" key="2">
    <source>
        <dbReference type="PROSITE" id="PS50076"/>
    </source>
</evidence>